<feature type="site" description="Transition state stabilizer" evidence="9">
    <location>
        <position position="249"/>
    </location>
</feature>
<dbReference type="PANTHER" id="PTHR23342:SF0">
    <property type="entry name" value="N-ACETYLGLUTAMATE SYNTHASE, MITOCHONDRIAL"/>
    <property type="match status" value="1"/>
</dbReference>
<comment type="caution">
    <text evidence="11">The sequence shown here is derived from an EMBL/GenBank/DDBJ whole genome shotgun (WGS) entry which is preliminary data.</text>
</comment>
<keyword evidence="7 9" id="KW-0067">ATP-binding</keyword>
<feature type="site" description="Transition state stabilizer" evidence="9">
    <location>
        <position position="40"/>
    </location>
</feature>
<dbReference type="Gene3D" id="3.40.1160.10">
    <property type="entry name" value="Acetylglutamate kinase-like"/>
    <property type="match status" value="1"/>
</dbReference>
<keyword evidence="6 9" id="KW-0418">Kinase</keyword>
<comment type="catalytic activity">
    <reaction evidence="8 9">
        <text>N-acetyl-L-glutamate + ATP = N-acetyl-L-glutamyl 5-phosphate + ADP</text>
        <dbReference type="Rhea" id="RHEA:14629"/>
        <dbReference type="ChEBI" id="CHEBI:30616"/>
        <dbReference type="ChEBI" id="CHEBI:44337"/>
        <dbReference type="ChEBI" id="CHEBI:57936"/>
        <dbReference type="ChEBI" id="CHEBI:456216"/>
        <dbReference type="EC" id="2.7.2.8"/>
    </reaction>
</comment>
<evidence type="ECO:0000256" key="5">
    <source>
        <dbReference type="ARBA" id="ARBA00022741"/>
    </source>
</evidence>
<reference evidence="11 12" key="1">
    <citation type="submission" date="2019-12" db="EMBL/GenBank/DDBJ databases">
        <title>Roseobacter cerasinus sp. nov., isolated from seawater around aquaculture.</title>
        <authorList>
            <person name="Muramatsu S."/>
            <person name="Takabe Y."/>
            <person name="Mori K."/>
            <person name="Takaichi S."/>
            <person name="Hanada S."/>
        </authorList>
    </citation>
    <scope>NUCLEOTIDE SEQUENCE [LARGE SCALE GENOMIC DNA]</scope>
    <source>
        <strain evidence="11 12">AI77</strain>
    </source>
</reference>
<dbReference type="PANTHER" id="PTHR23342">
    <property type="entry name" value="N-ACETYLGLUTAMATE SYNTHASE"/>
    <property type="match status" value="1"/>
</dbReference>
<dbReference type="HAMAP" id="MF_00082">
    <property type="entry name" value="ArgB"/>
    <property type="match status" value="1"/>
</dbReference>
<dbReference type="GO" id="GO:0042450">
    <property type="term" value="P:L-arginine biosynthetic process via ornithine"/>
    <property type="evidence" value="ECO:0007669"/>
    <property type="project" value="UniProtKB-UniRule"/>
</dbReference>
<dbReference type="InterPro" id="IPR037528">
    <property type="entry name" value="ArgB"/>
</dbReference>
<dbReference type="EMBL" id="BLIV01000008">
    <property type="protein sequence ID" value="GFE51855.1"/>
    <property type="molecule type" value="Genomic_DNA"/>
</dbReference>
<evidence type="ECO:0000256" key="6">
    <source>
        <dbReference type="ARBA" id="ARBA00022777"/>
    </source>
</evidence>
<feature type="domain" description="Aspartate/glutamate/uridylate kinase" evidence="10">
    <location>
        <begin position="37"/>
        <end position="268"/>
    </location>
</feature>
<dbReference type="PRINTS" id="PR00474">
    <property type="entry name" value="GLU5KINASE"/>
</dbReference>
<dbReference type="EC" id="2.7.2.8" evidence="9"/>
<feature type="binding site" evidence="9">
    <location>
        <begin position="75"/>
        <end position="76"/>
    </location>
    <ligand>
        <name>substrate</name>
    </ligand>
</feature>
<evidence type="ECO:0000256" key="9">
    <source>
        <dbReference type="HAMAP-Rule" id="MF_00082"/>
    </source>
</evidence>
<evidence type="ECO:0000256" key="3">
    <source>
        <dbReference type="ARBA" id="ARBA00022605"/>
    </source>
</evidence>
<dbReference type="FunFam" id="3.40.1160.10:FF:000004">
    <property type="entry name" value="Acetylglutamate kinase"/>
    <property type="match status" value="1"/>
</dbReference>
<proteinExistence type="inferred from homology"/>
<evidence type="ECO:0000256" key="4">
    <source>
        <dbReference type="ARBA" id="ARBA00022679"/>
    </source>
</evidence>
<dbReference type="GO" id="GO:0003991">
    <property type="term" value="F:acetylglutamate kinase activity"/>
    <property type="evidence" value="ECO:0007669"/>
    <property type="project" value="UniProtKB-UniRule"/>
</dbReference>
<name>A0A640VY29_9RHOB</name>
<dbReference type="PIRSF" id="PIRSF000728">
    <property type="entry name" value="NAGK"/>
    <property type="match status" value="1"/>
</dbReference>
<dbReference type="InterPro" id="IPR004662">
    <property type="entry name" value="AcgluKinase_fam"/>
</dbReference>
<comment type="subcellular location">
    <subcellularLocation>
        <location evidence="9">Cytoplasm</location>
    </subcellularLocation>
</comment>
<dbReference type="AlphaFoldDB" id="A0A640VY29"/>
<feature type="binding site" evidence="9">
    <location>
        <position position="189"/>
    </location>
    <ligand>
        <name>substrate</name>
    </ligand>
</feature>
<dbReference type="GO" id="GO:0005524">
    <property type="term" value="F:ATP binding"/>
    <property type="evidence" value="ECO:0007669"/>
    <property type="project" value="UniProtKB-UniRule"/>
</dbReference>
<keyword evidence="9" id="KW-0963">Cytoplasm</keyword>
<keyword evidence="2 9" id="KW-0055">Arginine biosynthesis</keyword>
<evidence type="ECO:0000256" key="7">
    <source>
        <dbReference type="ARBA" id="ARBA00022840"/>
    </source>
</evidence>
<evidence type="ECO:0000256" key="2">
    <source>
        <dbReference type="ARBA" id="ARBA00022571"/>
    </source>
</evidence>
<evidence type="ECO:0000256" key="1">
    <source>
        <dbReference type="ARBA" id="ARBA00004828"/>
    </source>
</evidence>
<gene>
    <name evidence="11" type="primary">argB_2</name>
    <name evidence="9" type="synonym">argB</name>
    <name evidence="11" type="ORF">So717_36080</name>
</gene>
<dbReference type="InterPro" id="IPR001048">
    <property type="entry name" value="Asp/Glu/Uridylate_kinase"/>
</dbReference>
<comment type="function">
    <text evidence="9">Catalyzes the ATP-dependent phosphorylation of N-acetyl-L-glutamate.</text>
</comment>
<dbReference type="OrthoDB" id="9803155at2"/>
<dbReference type="GO" id="GO:0005737">
    <property type="term" value="C:cytoplasm"/>
    <property type="evidence" value="ECO:0007669"/>
    <property type="project" value="UniProtKB-SubCell"/>
</dbReference>
<evidence type="ECO:0000259" key="10">
    <source>
        <dbReference type="Pfam" id="PF00696"/>
    </source>
</evidence>
<dbReference type="UniPathway" id="UPA00068">
    <property type="reaction ID" value="UER00107"/>
</dbReference>
<sequence length="292" mass="30926">MIHPPEIQPEDRHRNPRLGCNACGSPCQKTVSQRRPVVVKIGGDIASNDQALSFFTQQVLELKGRGKAVIVVHGGGPSINLALQREGIAYQFSQGSRITTADVMNVVQRTLLGEVNPRVVSELNRARVRSAGISGLDGHFIPCEQSDPVLGFVGRPSQLDPSMLSALLDNNITPVVAPIGVDKQGRVHNVNADTFAGFIAEKLQASALLILTNVNGVMTKCGTTLEKVSTEVFDNLVKTGSVKGGMTPKIQAALKAFSQGVPRAVIVDGRKARSAVRALEGFSGVGTHIAAP</sequence>
<comment type="pathway">
    <text evidence="1 9">Amino-acid biosynthesis; L-arginine biosynthesis; N(2)-acetyl-L-ornithine from L-glutamate: step 2/4.</text>
</comment>
<evidence type="ECO:0000313" key="12">
    <source>
        <dbReference type="Proteomes" id="UP000436522"/>
    </source>
</evidence>
<dbReference type="NCBIfam" id="TIGR00761">
    <property type="entry name" value="argB"/>
    <property type="match status" value="1"/>
</dbReference>
<organism evidence="11 12">
    <name type="scientific">Roseobacter cerasinus</name>
    <dbReference type="NCBI Taxonomy" id="2602289"/>
    <lineage>
        <taxon>Bacteria</taxon>
        <taxon>Pseudomonadati</taxon>
        <taxon>Pseudomonadota</taxon>
        <taxon>Alphaproteobacteria</taxon>
        <taxon>Rhodobacterales</taxon>
        <taxon>Roseobacteraceae</taxon>
        <taxon>Roseobacter</taxon>
    </lineage>
</organism>
<dbReference type="InterPro" id="IPR001057">
    <property type="entry name" value="Glu/AcGlu_kinase"/>
</dbReference>
<dbReference type="Pfam" id="PF00696">
    <property type="entry name" value="AA_kinase"/>
    <property type="match status" value="1"/>
</dbReference>
<evidence type="ECO:0000313" key="11">
    <source>
        <dbReference type="EMBL" id="GFE51855.1"/>
    </source>
</evidence>
<comment type="similarity">
    <text evidence="9">Belongs to the acetylglutamate kinase family. ArgB subfamily.</text>
</comment>
<keyword evidence="3 9" id="KW-0028">Amino-acid biosynthesis</keyword>
<feature type="binding site" evidence="9">
    <location>
        <position position="97"/>
    </location>
    <ligand>
        <name>substrate</name>
    </ligand>
</feature>
<dbReference type="InterPro" id="IPR036393">
    <property type="entry name" value="AceGlu_kinase-like_sf"/>
</dbReference>
<protein>
    <recommendedName>
        <fullName evidence="9">Acetylglutamate kinase</fullName>
        <ecNumber evidence="9">2.7.2.8</ecNumber>
    </recommendedName>
    <alternativeName>
        <fullName evidence="9">N-acetyl-L-glutamate 5-phosphotransferase</fullName>
    </alternativeName>
    <alternativeName>
        <fullName evidence="9">NAG kinase</fullName>
        <shortName evidence="9">NAGK</shortName>
    </alternativeName>
</protein>
<dbReference type="Proteomes" id="UP000436522">
    <property type="component" value="Unassembled WGS sequence"/>
</dbReference>
<dbReference type="SUPFAM" id="SSF53633">
    <property type="entry name" value="Carbamate kinase-like"/>
    <property type="match status" value="1"/>
</dbReference>
<keyword evidence="4 9" id="KW-0808">Transferase</keyword>
<keyword evidence="12" id="KW-1185">Reference proteome</keyword>
<dbReference type="CDD" id="cd04238">
    <property type="entry name" value="AAK_NAGK-like"/>
    <property type="match status" value="1"/>
</dbReference>
<accession>A0A640VY29</accession>
<keyword evidence="5 9" id="KW-0547">Nucleotide-binding</keyword>
<dbReference type="RefSeq" id="WP_159980019.1">
    <property type="nucleotide sequence ID" value="NZ_BLIV01000008.1"/>
</dbReference>
<evidence type="ECO:0000256" key="8">
    <source>
        <dbReference type="ARBA" id="ARBA00048141"/>
    </source>
</evidence>